<keyword evidence="2" id="KW-1185">Reference proteome</keyword>
<dbReference type="AlphaFoldDB" id="A0A5B2WTA1"/>
<gene>
    <name evidence="1" type="ORF">F0L68_29770</name>
</gene>
<evidence type="ECO:0000313" key="1">
    <source>
        <dbReference type="EMBL" id="KAA2254961.1"/>
    </source>
</evidence>
<reference evidence="1 2" key="2">
    <citation type="submission" date="2019-09" db="EMBL/GenBank/DDBJ databases">
        <authorList>
            <person name="Jin C."/>
        </authorList>
    </citation>
    <scope>NUCLEOTIDE SEQUENCE [LARGE SCALE GENOMIC DNA]</scope>
    <source>
        <strain evidence="1 2">AN110305</strain>
    </source>
</reference>
<dbReference type="EMBL" id="VUOB01000059">
    <property type="protein sequence ID" value="KAA2254961.1"/>
    <property type="molecule type" value="Genomic_DNA"/>
</dbReference>
<comment type="caution">
    <text evidence="1">The sequence shown here is derived from an EMBL/GenBank/DDBJ whole genome shotgun (WGS) entry which is preliminary data.</text>
</comment>
<evidence type="ECO:0000313" key="2">
    <source>
        <dbReference type="Proteomes" id="UP000323454"/>
    </source>
</evidence>
<accession>A0A5B2WTA1</accession>
<dbReference type="Proteomes" id="UP000323454">
    <property type="component" value="Unassembled WGS sequence"/>
</dbReference>
<dbReference type="OrthoDB" id="3698820at2"/>
<dbReference type="RefSeq" id="WP_149853149.1">
    <property type="nucleotide sequence ID" value="NZ_VUOB01000059.1"/>
</dbReference>
<organism evidence="1 2">
    <name type="scientific">Solihabitans fulvus</name>
    <dbReference type="NCBI Taxonomy" id="1892852"/>
    <lineage>
        <taxon>Bacteria</taxon>
        <taxon>Bacillati</taxon>
        <taxon>Actinomycetota</taxon>
        <taxon>Actinomycetes</taxon>
        <taxon>Pseudonocardiales</taxon>
        <taxon>Pseudonocardiaceae</taxon>
        <taxon>Solihabitans</taxon>
    </lineage>
</organism>
<reference evidence="1 2" key="1">
    <citation type="submission" date="2019-09" db="EMBL/GenBank/DDBJ databases">
        <title>Goodfellowia gen. nov., a new genus of the Pseudonocardineae related to Actinoalloteichus, containing Goodfellowia coeruleoviolacea gen. nov., comb. nov. gen. nov., comb. nov.</title>
        <authorList>
            <person name="Labeda D."/>
        </authorList>
    </citation>
    <scope>NUCLEOTIDE SEQUENCE [LARGE SCALE GENOMIC DNA]</scope>
    <source>
        <strain evidence="1 2">AN110305</strain>
    </source>
</reference>
<protein>
    <submittedName>
        <fullName evidence="1">Uncharacterized protein</fullName>
    </submittedName>
</protein>
<name>A0A5B2WTA1_9PSEU</name>
<sequence length="99" mass="10724">MDLPVVLPGRGDADAAGLDALIRRHLALMLIATQTGDDRTVLWMARAETHRLVAAINASLRAHQLDQFGHCATCQSARCVLRAELSRALLPVREPSDDG</sequence>
<proteinExistence type="predicted"/>